<dbReference type="InterPro" id="IPR036322">
    <property type="entry name" value="WD40_repeat_dom_sf"/>
</dbReference>
<feature type="repeat" description="WD" evidence="3">
    <location>
        <begin position="101"/>
        <end position="138"/>
    </location>
</feature>
<feature type="repeat" description="WD" evidence="3">
    <location>
        <begin position="148"/>
        <end position="189"/>
    </location>
</feature>
<feature type="repeat" description="WD" evidence="3">
    <location>
        <begin position="190"/>
        <end position="231"/>
    </location>
</feature>
<protein>
    <submittedName>
        <fullName evidence="4">Uncharacterized protein</fullName>
    </submittedName>
</protein>
<accession>A0A6B2L7A8</accession>
<organism evidence="4">
    <name type="scientific">Arcella intermedia</name>
    <dbReference type="NCBI Taxonomy" id="1963864"/>
    <lineage>
        <taxon>Eukaryota</taxon>
        <taxon>Amoebozoa</taxon>
        <taxon>Tubulinea</taxon>
        <taxon>Elardia</taxon>
        <taxon>Arcellinida</taxon>
        <taxon>Sphaerothecina</taxon>
        <taxon>Arcellidae</taxon>
        <taxon>Arcella</taxon>
    </lineage>
</organism>
<keyword evidence="2" id="KW-0677">Repeat</keyword>
<dbReference type="InterPro" id="IPR001680">
    <property type="entry name" value="WD40_rpt"/>
</dbReference>
<dbReference type="GO" id="GO:0016593">
    <property type="term" value="C:Cdc73/Paf1 complex"/>
    <property type="evidence" value="ECO:0007669"/>
    <property type="project" value="TreeGrafter"/>
</dbReference>
<dbReference type="AlphaFoldDB" id="A0A6B2L7A8"/>
<evidence type="ECO:0000256" key="2">
    <source>
        <dbReference type="ARBA" id="ARBA00022737"/>
    </source>
</evidence>
<dbReference type="PANTHER" id="PTHR44090:SF1">
    <property type="entry name" value="SUPERKILLER COMPLEX PROTEIN 8"/>
    <property type="match status" value="1"/>
</dbReference>
<sequence>MFNIKLWEIEPELLLRELKGHDGIIKSLSFHPDSKLLASSSYRSIKFWDMETFALHKELEVHENSVSSTTFSPSGDLLISGGFDCQVRATDVERLSFVYCSRCHSHFVLTVAFSPDGKIFASGGKDKKIGLWNINSAEICGEYQPYASLKHNAQITCLTFSPDGKVLASGDSESGIQLWDVDKKSIMKVLKCDEGGIMSIIFTSDGKTLISSGDQRYIAFWDMERMQCVQKIVVKYATPAMAVSPGGDILASASSSNIQLWDLKTKELKGEIMVHSDNVKAIVFSPDGRWLATGGDDKAIHLYEIQKKDNSTLYSLQAVFSKQRLIPSKNINLSGTLIEEDLRSFLTVNNQSSPQ</sequence>
<dbReference type="InterPro" id="IPR051510">
    <property type="entry name" value="SKI8"/>
</dbReference>
<evidence type="ECO:0000256" key="1">
    <source>
        <dbReference type="ARBA" id="ARBA00022574"/>
    </source>
</evidence>
<dbReference type="EMBL" id="GIBP01003944">
    <property type="protein sequence ID" value="NDV32913.1"/>
    <property type="molecule type" value="Transcribed_RNA"/>
</dbReference>
<dbReference type="Gene3D" id="2.130.10.10">
    <property type="entry name" value="YVTN repeat-like/Quinoprotein amine dehydrogenase"/>
    <property type="match status" value="2"/>
</dbReference>
<evidence type="ECO:0000313" key="4">
    <source>
        <dbReference type="EMBL" id="NDV32913.1"/>
    </source>
</evidence>
<dbReference type="PROSITE" id="PS50294">
    <property type="entry name" value="WD_REPEATS_REGION"/>
    <property type="match status" value="4"/>
</dbReference>
<dbReference type="PROSITE" id="PS50082">
    <property type="entry name" value="WD_REPEATS_2"/>
    <property type="match status" value="6"/>
</dbReference>
<reference evidence="4" key="1">
    <citation type="journal article" date="2020" name="J. Eukaryot. Microbiol.">
        <title>De novo Sequencing, Assembly and Annotation of the Transcriptome for the Free-Living Testate Amoeba Arcella intermedia.</title>
        <authorList>
            <person name="Ribeiro G.M."/>
            <person name="Porfirio-Sousa A.L."/>
            <person name="Maurer-Alcala X.X."/>
            <person name="Katz L.A."/>
            <person name="Lahr D.J.G."/>
        </authorList>
    </citation>
    <scope>NUCLEOTIDE SEQUENCE</scope>
</reference>
<dbReference type="SMART" id="SM00320">
    <property type="entry name" value="WD40"/>
    <property type="match status" value="7"/>
</dbReference>
<feature type="repeat" description="WD" evidence="3">
    <location>
        <begin position="18"/>
        <end position="52"/>
    </location>
</feature>
<dbReference type="CDD" id="cd00200">
    <property type="entry name" value="WD40"/>
    <property type="match status" value="1"/>
</dbReference>
<feature type="repeat" description="WD" evidence="3">
    <location>
        <begin position="272"/>
        <end position="313"/>
    </location>
</feature>
<proteinExistence type="predicted"/>
<keyword evidence="1 3" id="KW-0853">WD repeat</keyword>
<evidence type="ECO:0000256" key="3">
    <source>
        <dbReference type="PROSITE-ProRule" id="PRU00221"/>
    </source>
</evidence>
<dbReference type="InterPro" id="IPR015943">
    <property type="entry name" value="WD40/YVTN_repeat-like_dom_sf"/>
</dbReference>
<dbReference type="PANTHER" id="PTHR44090">
    <property type="entry name" value="WD REPEAT-CONTAINING PROTEIN 61"/>
    <property type="match status" value="1"/>
</dbReference>
<feature type="repeat" description="WD" evidence="3">
    <location>
        <begin position="59"/>
        <end position="93"/>
    </location>
</feature>
<dbReference type="Pfam" id="PF00400">
    <property type="entry name" value="WD40"/>
    <property type="match status" value="7"/>
</dbReference>
<dbReference type="SUPFAM" id="SSF50978">
    <property type="entry name" value="WD40 repeat-like"/>
    <property type="match status" value="1"/>
</dbReference>
<name>A0A6B2L7A8_9EUKA</name>